<dbReference type="Proteomes" id="UP000594014">
    <property type="component" value="Chromosome"/>
</dbReference>
<evidence type="ECO:0000313" key="1">
    <source>
        <dbReference type="EMBL" id="QOX63405.1"/>
    </source>
</evidence>
<proteinExistence type="predicted"/>
<reference evidence="1" key="1">
    <citation type="submission" date="2019-08" db="EMBL/GenBank/DDBJ databases">
        <title>Genome sequence of Clostridiales bacterium MT110.</title>
        <authorList>
            <person name="Cao J."/>
        </authorList>
    </citation>
    <scope>NUCLEOTIDE SEQUENCE</scope>
    <source>
        <strain evidence="1">MT110</strain>
    </source>
</reference>
<gene>
    <name evidence="1" type="ORF">FRZ06_08580</name>
</gene>
<keyword evidence="2" id="KW-1185">Reference proteome</keyword>
<evidence type="ECO:0000313" key="2">
    <source>
        <dbReference type="Proteomes" id="UP000594014"/>
    </source>
</evidence>
<organism evidence="1 2">
    <name type="scientific">Anoxybacterium hadale</name>
    <dbReference type="NCBI Taxonomy" id="3408580"/>
    <lineage>
        <taxon>Bacteria</taxon>
        <taxon>Bacillati</taxon>
        <taxon>Bacillota</taxon>
        <taxon>Clostridia</taxon>
        <taxon>Peptostreptococcales</taxon>
        <taxon>Anaerovoracaceae</taxon>
        <taxon>Anoxybacterium</taxon>
    </lineage>
</organism>
<name>A0ACD1AB23_9FIRM</name>
<sequence length="336" mass="37218">MNLEGKKILITGADGFIGSHLTEELVRRGACVTAFVLYNSLNTAGWLDSISNKIRNEIRMVSGDIRDSYRVKEAMKGCDVVFHLAALIAIPYSYESPASYIETNITGTLNVLQAARQWEAARVIHTSTSEVYGSARYVPIPEDHPLRGQSPYAASKIGADQLALSFYDSFSTPVAVIRPFNTYGPRQSARAVIPAIITQLAQGSQKINLGALSPTRDFNFVKDTVRGFIQVAESDHAIGEVVNIGSGFEISIGETAEMIGQIMGVSVEIQSDSARFRPEKSEVTRLYADISKAVRLFGWKPEYGGREGFRRGLEETVRWFTDLEHLKLYHLGRYEI</sequence>
<dbReference type="EMBL" id="CP042469">
    <property type="protein sequence ID" value="QOX63405.1"/>
    <property type="molecule type" value="Genomic_DNA"/>
</dbReference>
<protein>
    <submittedName>
        <fullName evidence="1">SDR family NAD(P)-dependent oxidoreductase</fullName>
    </submittedName>
</protein>
<accession>A0ACD1AB23</accession>